<dbReference type="EC" id="2.1.1.-" evidence="3"/>
<organism evidence="3 4">
    <name type="scientific">Lactiplantibacillus modestisalitolerans</name>
    <dbReference type="NCBI Taxonomy" id="1457219"/>
    <lineage>
        <taxon>Bacteria</taxon>
        <taxon>Bacillati</taxon>
        <taxon>Bacillota</taxon>
        <taxon>Bacilli</taxon>
        <taxon>Lactobacillales</taxon>
        <taxon>Lactobacillaceae</taxon>
        <taxon>Lactiplantibacillus</taxon>
    </lineage>
</organism>
<proteinExistence type="predicted"/>
<comment type="caution">
    <text evidence="3">The sequence shown here is derived from an EMBL/GenBank/DDBJ whole genome shotgun (WGS) entry which is preliminary data.</text>
</comment>
<gene>
    <name evidence="3" type="ORF">ACFFLI_11170</name>
</gene>
<keyword evidence="4" id="KW-1185">Reference proteome</keyword>
<keyword evidence="3" id="KW-0808">Transferase</keyword>
<evidence type="ECO:0000313" key="3">
    <source>
        <dbReference type="EMBL" id="MFB9770424.1"/>
    </source>
</evidence>
<dbReference type="GO" id="GO:0032259">
    <property type="term" value="P:methylation"/>
    <property type="evidence" value="ECO:0007669"/>
    <property type="project" value="UniProtKB-KW"/>
</dbReference>
<dbReference type="InterPro" id="IPR011146">
    <property type="entry name" value="HIT-like"/>
</dbReference>
<dbReference type="PROSITE" id="PS51084">
    <property type="entry name" value="HIT_2"/>
    <property type="match status" value="1"/>
</dbReference>
<dbReference type="Gene3D" id="3.30.428.10">
    <property type="entry name" value="HIT-like"/>
    <property type="match status" value="1"/>
</dbReference>
<name>A0ABV5WW74_9LACO</name>
<dbReference type="InterPro" id="IPR001310">
    <property type="entry name" value="Histidine_triad_HIT"/>
</dbReference>
<evidence type="ECO:0000259" key="2">
    <source>
        <dbReference type="PROSITE" id="PS51084"/>
    </source>
</evidence>
<dbReference type="GO" id="GO:0008168">
    <property type="term" value="F:methyltransferase activity"/>
    <property type="evidence" value="ECO:0007669"/>
    <property type="project" value="UniProtKB-KW"/>
</dbReference>
<dbReference type="Pfam" id="PF01230">
    <property type="entry name" value="HIT"/>
    <property type="match status" value="1"/>
</dbReference>
<dbReference type="PANTHER" id="PTHR42997:SF1">
    <property type="entry name" value="AP-4-A PHOSPHORYLASE"/>
    <property type="match status" value="1"/>
</dbReference>
<dbReference type="PRINTS" id="PR00332">
    <property type="entry name" value="HISTRIAD"/>
</dbReference>
<dbReference type="InterPro" id="IPR036265">
    <property type="entry name" value="HIT-like_sf"/>
</dbReference>
<dbReference type="EMBL" id="JBHLZY010000025">
    <property type="protein sequence ID" value="MFB9770424.1"/>
    <property type="molecule type" value="Genomic_DNA"/>
</dbReference>
<feature type="domain" description="HIT" evidence="2">
    <location>
        <begin position="1"/>
        <end position="106"/>
    </location>
</feature>
<dbReference type="SUPFAM" id="SSF54197">
    <property type="entry name" value="HIT-like"/>
    <property type="match status" value="1"/>
</dbReference>
<dbReference type="PANTHER" id="PTHR42997">
    <property type="entry name" value="HIT FAMILY HYDROLASE"/>
    <property type="match status" value="1"/>
</dbReference>
<dbReference type="InterPro" id="IPR052908">
    <property type="entry name" value="AP-4-A_phosphorylase"/>
</dbReference>
<accession>A0ABV5WW74</accession>
<sequence length="120" mass="13305">MDDCIFCQPQPTVVENELATAFYDLHPVSLGHLLIIPKQHYATWFDVPAAERQAIWQLVDTAKAALDQRYQPDGYNVGINVGPAAGQTIMHCHVHLIPRYHGDVPNPTGGIRNLLPPEAN</sequence>
<dbReference type="RefSeq" id="WP_137642632.1">
    <property type="nucleotide sequence ID" value="NZ_BJEA01000010.1"/>
</dbReference>
<feature type="short sequence motif" description="Histidine triad motif" evidence="1">
    <location>
        <begin position="91"/>
        <end position="95"/>
    </location>
</feature>
<protein>
    <submittedName>
        <fullName evidence="3">HIT family protein</fullName>
        <ecNumber evidence="3">2.1.1.-</ecNumber>
    </submittedName>
</protein>
<dbReference type="Proteomes" id="UP001589691">
    <property type="component" value="Unassembled WGS sequence"/>
</dbReference>
<reference evidence="3 4" key="1">
    <citation type="submission" date="2024-09" db="EMBL/GenBank/DDBJ databases">
        <authorList>
            <person name="Sun Q."/>
            <person name="Mori K."/>
        </authorList>
    </citation>
    <scope>NUCLEOTIDE SEQUENCE [LARGE SCALE GENOMIC DNA]</scope>
    <source>
        <strain evidence="3 4">TBRC 4576</strain>
    </source>
</reference>
<evidence type="ECO:0000256" key="1">
    <source>
        <dbReference type="PROSITE-ProRule" id="PRU00464"/>
    </source>
</evidence>
<evidence type="ECO:0000313" key="4">
    <source>
        <dbReference type="Proteomes" id="UP001589691"/>
    </source>
</evidence>
<keyword evidence="3" id="KW-0489">Methyltransferase</keyword>